<dbReference type="EMBL" id="NCKV01031402">
    <property type="protein sequence ID" value="RWS19001.1"/>
    <property type="molecule type" value="Genomic_DNA"/>
</dbReference>
<feature type="domain" description="MIF4G" evidence="2">
    <location>
        <begin position="156"/>
        <end position="263"/>
    </location>
</feature>
<dbReference type="Gene3D" id="1.25.40.180">
    <property type="match status" value="1"/>
</dbReference>
<keyword evidence="3" id="KW-0396">Initiation factor</keyword>
<dbReference type="Pfam" id="PF02854">
    <property type="entry name" value="MIF4G"/>
    <property type="match status" value="1"/>
</dbReference>
<dbReference type="GO" id="GO:0003743">
    <property type="term" value="F:translation initiation factor activity"/>
    <property type="evidence" value="ECO:0007669"/>
    <property type="project" value="UniProtKB-KW"/>
</dbReference>
<sequence>MSQGKAVAALTVRKFLTWLKEGEEDQSDFLNLFQSAPESMKPLTLSKSDVINDILVSKREPNEWYSSHSNAGFGLPADEFLPHFIHNPSRNNQNQRSSSQRQIHLRPSQQDRTVRKIISLSPTQGVKLHTVDNAWKPATKGTESSDEEAKTSELLKAFRSILNKLTPRKYQNLLEEVKKFTIDTEVRLQGILELIFDKAVDEPALCLLCANLCKHLALSLKEANIGSDENGIDKKFTPLLLTRCQKEFESKMYEGIDVEEKQAIIDETTDEEKRKMLRAELDEEK</sequence>
<gene>
    <name evidence="3" type="ORF">B4U80_12373</name>
</gene>
<comment type="caution">
    <text evidence="3">The sequence shown here is derived from an EMBL/GenBank/DDBJ whole genome shotgun (WGS) entry which is preliminary data.</text>
</comment>
<dbReference type="OrthoDB" id="6516403at2759"/>
<reference evidence="3 4" key="1">
    <citation type="journal article" date="2018" name="Gigascience">
        <title>Genomes of trombidid mites reveal novel predicted allergens and laterally-transferred genes associated with secondary metabolism.</title>
        <authorList>
            <person name="Dong X."/>
            <person name="Chaisiri K."/>
            <person name="Xia D."/>
            <person name="Armstrong S.D."/>
            <person name="Fang Y."/>
            <person name="Donnelly M.J."/>
            <person name="Kadowaki T."/>
            <person name="McGarry J.W."/>
            <person name="Darby A.C."/>
            <person name="Makepeace B.L."/>
        </authorList>
    </citation>
    <scope>NUCLEOTIDE SEQUENCE [LARGE SCALE GENOMIC DNA]</scope>
    <source>
        <strain evidence="3">UoL-UT</strain>
    </source>
</reference>
<name>A0A443RUE2_9ACAR</name>
<accession>A0A443RUE2</accession>
<dbReference type="VEuPathDB" id="VectorBase:LDEU013039"/>
<dbReference type="AlphaFoldDB" id="A0A443RUE2"/>
<dbReference type="InterPro" id="IPR003890">
    <property type="entry name" value="MIF4G-like_typ-3"/>
</dbReference>
<evidence type="ECO:0000313" key="3">
    <source>
        <dbReference type="EMBL" id="RWS19001.1"/>
    </source>
</evidence>
<feature type="region of interest" description="Disordered" evidence="1">
    <location>
        <begin position="84"/>
        <end position="111"/>
    </location>
</feature>
<keyword evidence="3" id="KW-0648">Protein biosynthesis</keyword>
<dbReference type="PANTHER" id="PTHR23253:SF78">
    <property type="entry name" value="EUKARYOTIC TRANSLATION INITIATION FACTOR 4G1, ISOFORM B-RELATED"/>
    <property type="match status" value="1"/>
</dbReference>
<evidence type="ECO:0000313" key="4">
    <source>
        <dbReference type="Proteomes" id="UP000288716"/>
    </source>
</evidence>
<protein>
    <submittedName>
        <fullName evidence="3">Eukaryotic translation initiation factor 4 gamma 3-like isoform X6</fullName>
    </submittedName>
</protein>
<dbReference type="GO" id="GO:0003729">
    <property type="term" value="F:mRNA binding"/>
    <property type="evidence" value="ECO:0007669"/>
    <property type="project" value="TreeGrafter"/>
</dbReference>
<dbReference type="InterPro" id="IPR016024">
    <property type="entry name" value="ARM-type_fold"/>
</dbReference>
<evidence type="ECO:0000256" key="1">
    <source>
        <dbReference type="SAM" id="MobiDB-lite"/>
    </source>
</evidence>
<dbReference type="STRING" id="299467.A0A443RUE2"/>
<dbReference type="GO" id="GO:0016281">
    <property type="term" value="C:eukaryotic translation initiation factor 4F complex"/>
    <property type="evidence" value="ECO:0007669"/>
    <property type="project" value="TreeGrafter"/>
</dbReference>
<evidence type="ECO:0000259" key="2">
    <source>
        <dbReference type="Pfam" id="PF02854"/>
    </source>
</evidence>
<dbReference type="SUPFAM" id="SSF48371">
    <property type="entry name" value="ARM repeat"/>
    <property type="match status" value="1"/>
</dbReference>
<dbReference type="PANTHER" id="PTHR23253">
    <property type="entry name" value="EUKARYOTIC TRANSLATION INITIATION FACTOR 4 GAMMA"/>
    <property type="match status" value="1"/>
</dbReference>
<dbReference type="Proteomes" id="UP000288716">
    <property type="component" value="Unassembled WGS sequence"/>
</dbReference>
<keyword evidence="4" id="KW-1185">Reference proteome</keyword>
<proteinExistence type="predicted"/>
<feature type="compositionally biased region" description="Low complexity" evidence="1">
    <location>
        <begin position="89"/>
        <end position="102"/>
    </location>
</feature>
<feature type="non-terminal residue" evidence="3">
    <location>
        <position position="285"/>
    </location>
</feature>
<organism evidence="3 4">
    <name type="scientific">Leptotrombidium deliense</name>
    <dbReference type="NCBI Taxonomy" id="299467"/>
    <lineage>
        <taxon>Eukaryota</taxon>
        <taxon>Metazoa</taxon>
        <taxon>Ecdysozoa</taxon>
        <taxon>Arthropoda</taxon>
        <taxon>Chelicerata</taxon>
        <taxon>Arachnida</taxon>
        <taxon>Acari</taxon>
        <taxon>Acariformes</taxon>
        <taxon>Trombidiformes</taxon>
        <taxon>Prostigmata</taxon>
        <taxon>Anystina</taxon>
        <taxon>Parasitengona</taxon>
        <taxon>Trombiculoidea</taxon>
        <taxon>Trombiculidae</taxon>
        <taxon>Leptotrombidium</taxon>
    </lineage>
</organism>